<dbReference type="RefSeq" id="WP_118299459.1">
    <property type="nucleotide sequence ID" value="NZ_QRJR01000006.1"/>
</dbReference>
<comment type="similarity">
    <text evidence="2">Belongs to the acyltransferase 3 family.</text>
</comment>
<keyword evidence="6 7" id="KW-0472">Membrane</keyword>
<evidence type="ECO:0000256" key="4">
    <source>
        <dbReference type="ARBA" id="ARBA00022692"/>
    </source>
</evidence>
<dbReference type="GO" id="GO:0009246">
    <property type="term" value="P:enterobacterial common antigen biosynthetic process"/>
    <property type="evidence" value="ECO:0007669"/>
    <property type="project" value="TreeGrafter"/>
</dbReference>
<name>A0A414X4V5_BACOV</name>
<evidence type="ECO:0000256" key="2">
    <source>
        <dbReference type="ARBA" id="ARBA00007400"/>
    </source>
</evidence>
<dbReference type="GO" id="GO:0016413">
    <property type="term" value="F:O-acetyltransferase activity"/>
    <property type="evidence" value="ECO:0007669"/>
    <property type="project" value="TreeGrafter"/>
</dbReference>
<evidence type="ECO:0000256" key="7">
    <source>
        <dbReference type="SAM" id="Phobius"/>
    </source>
</evidence>
<feature type="transmembrane region" description="Helical" evidence="7">
    <location>
        <begin position="278"/>
        <end position="297"/>
    </location>
</feature>
<organism evidence="9 10">
    <name type="scientific">Bacteroides ovatus</name>
    <dbReference type="NCBI Taxonomy" id="28116"/>
    <lineage>
        <taxon>Bacteria</taxon>
        <taxon>Pseudomonadati</taxon>
        <taxon>Bacteroidota</taxon>
        <taxon>Bacteroidia</taxon>
        <taxon>Bacteroidales</taxon>
        <taxon>Bacteroidaceae</taxon>
        <taxon>Bacteroides</taxon>
    </lineage>
</organism>
<evidence type="ECO:0000256" key="3">
    <source>
        <dbReference type="ARBA" id="ARBA00022475"/>
    </source>
</evidence>
<dbReference type="Proteomes" id="UP000283329">
    <property type="component" value="Unassembled WGS sequence"/>
</dbReference>
<feature type="transmembrane region" description="Helical" evidence="7">
    <location>
        <begin position="85"/>
        <end position="103"/>
    </location>
</feature>
<dbReference type="EMBL" id="QRJR01000006">
    <property type="protein sequence ID" value="RHH48299.1"/>
    <property type="molecule type" value="Genomic_DNA"/>
</dbReference>
<evidence type="ECO:0000313" key="10">
    <source>
        <dbReference type="Proteomes" id="UP000283329"/>
    </source>
</evidence>
<dbReference type="Pfam" id="PF01757">
    <property type="entry name" value="Acyl_transf_3"/>
    <property type="match status" value="1"/>
</dbReference>
<comment type="subcellular location">
    <subcellularLocation>
        <location evidence="1">Cell membrane</location>
        <topology evidence="1">Multi-pass membrane protein</topology>
    </subcellularLocation>
</comment>
<dbReference type="AlphaFoldDB" id="A0A414X4V5"/>
<proteinExistence type="inferred from homology"/>
<feature type="transmembrane region" description="Helical" evidence="7">
    <location>
        <begin position="239"/>
        <end position="258"/>
    </location>
</feature>
<accession>A0A414X4V5</accession>
<dbReference type="InterPro" id="IPR002656">
    <property type="entry name" value="Acyl_transf_3_dom"/>
</dbReference>
<feature type="transmembrane region" description="Helical" evidence="7">
    <location>
        <begin position="186"/>
        <end position="205"/>
    </location>
</feature>
<feature type="transmembrane region" description="Helical" evidence="7">
    <location>
        <begin position="304"/>
        <end position="321"/>
    </location>
</feature>
<feature type="transmembrane region" description="Helical" evidence="7">
    <location>
        <begin position="157"/>
        <end position="177"/>
    </location>
</feature>
<dbReference type="PANTHER" id="PTHR40074:SF2">
    <property type="entry name" value="O-ACETYLTRANSFERASE WECH"/>
    <property type="match status" value="1"/>
</dbReference>
<gene>
    <name evidence="9" type="ORF">DW206_09460</name>
</gene>
<feature type="transmembrane region" description="Helical" evidence="7">
    <location>
        <begin position="110"/>
        <end position="127"/>
    </location>
</feature>
<evidence type="ECO:0000256" key="6">
    <source>
        <dbReference type="ARBA" id="ARBA00023136"/>
    </source>
</evidence>
<reference evidence="9 10" key="1">
    <citation type="submission" date="2018-08" db="EMBL/GenBank/DDBJ databases">
        <title>A genome reference for cultivated species of the human gut microbiota.</title>
        <authorList>
            <person name="Zou Y."/>
            <person name="Xue W."/>
            <person name="Luo G."/>
        </authorList>
    </citation>
    <scope>NUCLEOTIDE SEQUENCE [LARGE SCALE GENOMIC DNA]</scope>
    <source>
        <strain evidence="9 10">AM17-48</strain>
    </source>
</reference>
<sequence length="379" mass="42983">MKQVKARVSWIDNAKFFAIACVVLGHSFSLIKGNFNGYDEINLFIVAFNMPLFALLSGVTSFQALSKISSFSDLLIYFNKITWHIGVPTIVYTLIAMAIGYGMQMRWDRCTISAILLIIVCASVYLIRFSKYSSKLKKIVHYFPYCLLPVCLLNQSVWYFVYVILSFFAAAISAFISNKSEKYKRFIYCILFAIISLLIAPISPFFSTVELYFPFVIGYLFASYKGLSEVSNKTGMQLTIAVILLVIGVFTFIKYYSISNQFYLLNLNRAFMNGQMDIFALRQISAISLSVMFVIIIQFLSKSYNLISTVGAMTFGIYPIHSELIVIAKRGRGLLIGYNVVWLKLIIVIFIALLLLSVSVIFVTVIRKTDFTKLLFLGE</sequence>
<feature type="transmembrane region" description="Helical" evidence="7">
    <location>
        <begin position="341"/>
        <end position="366"/>
    </location>
</feature>
<keyword evidence="5 7" id="KW-1133">Transmembrane helix</keyword>
<keyword evidence="4 7" id="KW-0812">Transmembrane</keyword>
<evidence type="ECO:0000256" key="5">
    <source>
        <dbReference type="ARBA" id="ARBA00022989"/>
    </source>
</evidence>
<evidence type="ECO:0000256" key="1">
    <source>
        <dbReference type="ARBA" id="ARBA00004651"/>
    </source>
</evidence>
<feature type="domain" description="Acyltransferase 3" evidence="8">
    <location>
        <begin position="9"/>
        <end position="361"/>
    </location>
</feature>
<evidence type="ECO:0000313" key="9">
    <source>
        <dbReference type="EMBL" id="RHH48299.1"/>
    </source>
</evidence>
<feature type="transmembrane region" description="Helical" evidence="7">
    <location>
        <begin position="43"/>
        <end position="65"/>
    </location>
</feature>
<dbReference type="PANTHER" id="PTHR40074">
    <property type="entry name" value="O-ACETYLTRANSFERASE WECH"/>
    <property type="match status" value="1"/>
</dbReference>
<evidence type="ECO:0000259" key="8">
    <source>
        <dbReference type="Pfam" id="PF01757"/>
    </source>
</evidence>
<protein>
    <recommendedName>
        <fullName evidence="8">Acyltransferase 3 domain-containing protein</fullName>
    </recommendedName>
</protein>
<comment type="caution">
    <text evidence="9">The sequence shown here is derived from an EMBL/GenBank/DDBJ whole genome shotgun (WGS) entry which is preliminary data.</text>
</comment>
<dbReference type="GO" id="GO:0005886">
    <property type="term" value="C:plasma membrane"/>
    <property type="evidence" value="ECO:0007669"/>
    <property type="project" value="UniProtKB-SubCell"/>
</dbReference>
<keyword evidence="3" id="KW-1003">Cell membrane</keyword>